<name>A0A6J4RCM5_9ACTN</name>
<gene>
    <name evidence="2" type="ORF">AVDCRST_MAG53-1229</name>
</gene>
<dbReference type="EMBL" id="CADCVR010000001">
    <property type="protein sequence ID" value="CAA9470298.1"/>
    <property type="molecule type" value="Genomic_DNA"/>
</dbReference>
<evidence type="ECO:0000313" key="2">
    <source>
        <dbReference type="EMBL" id="CAA9470298.1"/>
    </source>
</evidence>
<feature type="compositionally biased region" description="Basic residues" evidence="1">
    <location>
        <begin position="1"/>
        <end position="36"/>
    </location>
</feature>
<accession>A0A6J4RCM5</accession>
<feature type="region of interest" description="Disordered" evidence="1">
    <location>
        <begin position="158"/>
        <end position="410"/>
    </location>
</feature>
<feature type="compositionally biased region" description="Basic residues" evidence="1">
    <location>
        <begin position="91"/>
        <end position="100"/>
    </location>
</feature>
<feature type="compositionally biased region" description="Basic residues" evidence="1">
    <location>
        <begin position="221"/>
        <end position="234"/>
    </location>
</feature>
<organism evidence="2">
    <name type="scientific">uncultured Solirubrobacteraceae bacterium</name>
    <dbReference type="NCBI Taxonomy" id="1162706"/>
    <lineage>
        <taxon>Bacteria</taxon>
        <taxon>Bacillati</taxon>
        <taxon>Actinomycetota</taxon>
        <taxon>Thermoleophilia</taxon>
        <taxon>Solirubrobacterales</taxon>
        <taxon>Solirubrobacteraceae</taxon>
        <taxon>environmental samples</taxon>
    </lineage>
</organism>
<feature type="compositionally biased region" description="Basic residues" evidence="1">
    <location>
        <begin position="301"/>
        <end position="310"/>
    </location>
</feature>
<evidence type="ECO:0000256" key="1">
    <source>
        <dbReference type="SAM" id="MobiDB-lite"/>
    </source>
</evidence>
<sequence length="410" mass="44741">GRKRTRHRGVRHRGRRPARRRGPRDHRLPRLPRRLLPRGGAPARRRLGPRRRRLRPDERRPVRAAGALGLPHRRTVGARVAERQPVPTARRLRHAPRPAHHAGVLARPGGHAALVRQLGRGDARRRRPVRLRARLHRRQRRVRAAAGLDARGGVHVLPLGSPAGGARGARGRQEGRSGQAPPCAARGPRGGLRGELRAAGGAARDARDRGGAHTGELRVGVRARARARGARARGAHPAARPPRGPGAGAGTRRPRSAERGGPRALQPRRRTSSDAAGLHGLRHGPRRRRAGLAVDDGHHAAPARHPRGPRARALELRHLPRPHRRRRRAHPPRAGRLRPRGHARLRPRRHAGRQRHAGLAAVVARRAPRDHRPPAAPAGPAAAVRGRRDADRPVRGRRGARGGPGSGRQV</sequence>
<feature type="non-terminal residue" evidence="2">
    <location>
        <position position="1"/>
    </location>
</feature>
<feature type="region of interest" description="Disordered" evidence="1">
    <location>
        <begin position="91"/>
        <end position="110"/>
    </location>
</feature>
<feature type="compositionally biased region" description="Gly residues" evidence="1">
    <location>
        <begin position="401"/>
        <end position="410"/>
    </location>
</feature>
<feature type="compositionally biased region" description="Basic residues" evidence="1">
    <location>
        <begin position="319"/>
        <end position="356"/>
    </location>
</feature>
<protein>
    <submittedName>
        <fullName evidence="2">Uncharacterized protein</fullName>
    </submittedName>
</protein>
<dbReference type="AlphaFoldDB" id="A0A6J4RCM5"/>
<feature type="compositionally biased region" description="Basic residues" evidence="1">
    <location>
        <begin position="280"/>
        <end position="290"/>
    </location>
</feature>
<reference evidence="2" key="1">
    <citation type="submission" date="2020-02" db="EMBL/GenBank/DDBJ databases">
        <authorList>
            <person name="Meier V. D."/>
        </authorList>
    </citation>
    <scope>NUCLEOTIDE SEQUENCE</scope>
    <source>
        <strain evidence="2">AVDCRST_MAG53</strain>
    </source>
</reference>
<feature type="region of interest" description="Disordered" evidence="1">
    <location>
        <begin position="1"/>
        <end position="69"/>
    </location>
</feature>
<feature type="compositionally biased region" description="Low complexity" evidence="1">
    <location>
        <begin position="176"/>
        <end position="187"/>
    </location>
</feature>
<proteinExistence type="predicted"/>
<feature type="compositionally biased region" description="Basic residues" evidence="1">
    <location>
        <begin position="43"/>
        <end position="54"/>
    </location>
</feature>
<feature type="non-terminal residue" evidence="2">
    <location>
        <position position="410"/>
    </location>
</feature>